<evidence type="ECO:0000256" key="2">
    <source>
        <dbReference type="SAM" id="MobiDB-lite"/>
    </source>
</evidence>
<gene>
    <name evidence="4" type="ORF">BROSI_A0315</name>
</gene>
<comment type="caution">
    <text evidence="4">The sequence shown here is derived from an EMBL/GenBank/DDBJ whole genome shotgun (WGS) entry which is preliminary data.</text>
</comment>
<keyword evidence="1" id="KW-0175">Coiled coil</keyword>
<evidence type="ECO:0000313" key="4">
    <source>
        <dbReference type="EMBL" id="GAN31811.1"/>
    </source>
</evidence>
<dbReference type="Proteomes" id="UP000032309">
    <property type="component" value="Unassembled WGS sequence"/>
</dbReference>
<keyword evidence="5" id="KW-1185">Reference proteome</keyword>
<sequence length="296" mass="33060">MYDYAVSKLSNKKRAVDYGVIDHIEADRIKKATGLDVDGYKRVIDNYAIRHIFKRHGDPKTEEAKQQIAITKEDIELIPWIIDTADTIGKGETEKDVETIAYQKKVNETIYVYEEMRTGKGKLVPTTMYKKRVATNDMLPAGPLGETSSDTSETLRNPSKNIIQPSSESVKPVVSQVEPPDIQLMPSLNGLVDTGKLSIEDALEIDGVARQNNWSDDTVKQFHKSAVEGLGIQNKETQGLASLLVTAKIKEAVYKQNAEKYKQELVEAESQIERISKLLKIEGGVPDKYEALNPPE</sequence>
<protein>
    <recommendedName>
        <fullName evidence="3">Phage-Barnase-EndoU-ColicinE5/D-RelE like nuclease 3 domain-containing protein</fullName>
    </recommendedName>
</protein>
<accession>A0ABQ0JSW4</accession>
<evidence type="ECO:0000313" key="5">
    <source>
        <dbReference type="Proteomes" id="UP000032309"/>
    </source>
</evidence>
<dbReference type="EMBL" id="BAFN01000001">
    <property type="protein sequence ID" value="GAN31811.1"/>
    <property type="molecule type" value="Genomic_DNA"/>
</dbReference>
<feature type="region of interest" description="Disordered" evidence="2">
    <location>
        <begin position="139"/>
        <end position="172"/>
    </location>
</feature>
<feature type="domain" description="Phage-Barnase-EndoU-ColicinE5/D-RelE like nuclease 3" evidence="3">
    <location>
        <begin position="23"/>
        <end position="135"/>
    </location>
</feature>
<feature type="coiled-coil region" evidence="1">
    <location>
        <begin position="251"/>
        <end position="278"/>
    </location>
</feature>
<reference evidence="5" key="1">
    <citation type="journal article" date="2015" name="Genome Announc.">
        <title>Draft Genome Sequence of an Anaerobic Ammonium-Oxidizing Bacterium, "Candidatus Brocadia sinica".</title>
        <authorList>
            <person name="Oshiki M."/>
            <person name="Shinyako-Hata K."/>
            <person name="Satoh H."/>
            <person name="Okabe S."/>
        </authorList>
    </citation>
    <scope>NUCLEOTIDE SEQUENCE [LARGE SCALE GENOMIC DNA]</scope>
    <source>
        <strain evidence="5">JPN1</strain>
    </source>
</reference>
<feature type="compositionally biased region" description="Polar residues" evidence="2">
    <location>
        <begin position="146"/>
        <end position="169"/>
    </location>
</feature>
<dbReference type="Pfam" id="PF18812">
    <property type="entry name" value="PBECR3"/>
    <property type="match status" value="1"/>
</dbReference>
<proteinExistence type="predicted"/>
<evidence type="ECO:0000259" key="3">
    <source>
        <dbReference type="Pfam" id="PF18812"/>
    </source>
</evidence>
<organism evidence="4 5">
    <name type="scientific">Candidatus Brocadia sinica JPN1</name>
    <dbReference type="NCBI Taxonomy" id="1197129"/>
    <lineage>
        <taxon>Bacteria</taxon>
        <taxon>Pseudomonadati</taxon>
        <taxon>Planctomycetota</taxon>
        <taxon>Candidatus Brocadiia</taxon>
        <taxon>Candidatus Brocadiales</taxon>
        <taxon>Candidatus Brocadiaceae</taxon>
        <taxon>Candidatus Brocadia</taxon>
    </lineage>
</organism>
<dbReference type="InterPro" id="IPR041301">
    <property type="entry name" value="PBECR3"/>
</dbReference>
<name>A0ABQ0JSW4_9BACT</name>
<evidence type="ECO:0000256" key="1">
    <source>
        <dbReference type="SAM" id="Coils"/>
    </source>
</evidence>